<gene>
    <name evidence="1" type="ORF">chiPu_0031122</name>
</gene>
<reference evidence="1 2" key="1">
    <citation type="journal article" date="2018" name="Nat. Ecol. Evol.">
        <title>Shark genomes provide insights into elasmobranch evolution and the origin of vertebrates.</title>
        <authorList>
            <person name="Hara Y"/>
            <person name="Yamaguchi K"/>
            <person name="Onimaru K"/>
            <person name="Kadota M"/>
            <person name="Koyanagi M"/>
            <person name="Keeley SD"/>
            <person name="Tatsumi K"/>
            <person name="Tanaka K"/>
            <person name="Motone F"/>
            <person name="Kageyama Y"/>
            <person name="Nozu R"/>
            <person name="Adachi N"/>
            <person name="Nishimura O"/>
            <person name="Nakagawa R"/>
            <person name="Tanegashima C"/>
            <person name="Kiyatake I"/>
            <person name="Matsumoto R"/>
            <person name="Murakumo K"/>
            <person name="Nishida K"/>
            <person name="Terakita A"/>
            <person name="Kuratani S"/>
            <person name="Sato K"/>
            <person name="Hyodo S Kuraku.S."/>
        </authorList>
    </citation>
    <scope>NUCLEOTIDE SEQUENCE [LARGE SCALE GENOMIC DNA]</scope>
</reference>
<dbReference type="AlphaFoldDB" id="A0A401TWE7"/>
<evidence type="ECO:0000313" key="2">
    <source>
        <dbReference type="Proteomes" id="UP000287033"/>
    </source>
</evidence>
<feature type="non-terminal residue" evidence="1">
    <location>
        <position position="1"/>
    </location>
</feature>
<proteinExistence type="predicted"/>
<sequence length="62" mass="6718">RAARPAHRALAGRQLRHLARHGRLLAHGEPARCRDDGAVGRPGAHGRIEMVNAAMVGSHELR</sequence>
<dbReference type="EMBL" id="BEZZ01201314">
    <property type="protein sequence ID" value="GCC46981.1"/>
    <property type="molecule type" value="Genomic_DNA"/>
</dbReference>
<protein>
    <submittedName>
        <fullName evidence="1">Uncharacterized protein</fullName>
    </submittedName>
</protein>
<name>A0A401TWE7_CHIPU</name>
<comment type="caution">
    <text evidence="1">The sequence shown here is derived from an EMBL/GenBank/DDBJ whole genome shotgun (WGS) entry which is preliminary data.</text>
</comment>
<keyword evidence="2" id="KW-1185">Reference proteome</keyword>
<organism evidence="1 2">
    <name type="scientific">Chiloscyllium punctatum</name>
    <name type="common">Brownbanded bambooshark</name>
    <name type="synonym">Hemiscyllium punctatum</name>
    <dbReference type="NCBI Taxonomy" id="137246"/>
    <lineage>
        <taxon>Eukaryota</taxon>
        <taxon>Metazoa</taxon>
        <taxon>Chordata</taxon>
        <taxon>Craniata</taxon>
        <taxon>Vertebrata</taxon>
        <taxon>Chondrichthyes</taxon>
        <taxon>Elasmobranchii</taxon>
        <taxon>Galeomorphii</taxon>
        <taxon>Galeoidea</taxon>
        <taxon>Orectolobiformes</taxon>
        <taxon>Hemiscylliidae</taxon>
        <taxon>Chiloscyllium</taxon>
    </lineage>
</organism>
<evidence type="ECO:0000313" key="1">
    <source>
        <dbReference type="EMBL" id="GCC46981.1"/>
    </source>
</evidence>
<accession>A0A401TWE7</accession>
<dbReference type="Proteomes" id="UP000287033">
    <property type="component" value="Unassembled WGS sequence"/>
</dbReference>